<evidence type="ECO:0000313" key="3">
    <source>
        <dbReference type="Proteomes" id="UP001176941"/>
    </source>
</evidence>
<gene>
    <name evidence="2" type="ORF">MRATA1EN1_LOCUS27692</name>
</gene>
<dbReference type="Proteomes" id="UP001176941">
    <property type="component" value="Chromosome 8"/>
</dbReference>
<organism evidence="2 3">
    <name type="scientific">Rangifer tarandus platyrhynchus</name>
    <name type="common">Svalbard reindeer</name>
    <dbReference type="NCBI Taxonomy" id="3082113"/>
    <lineage>
        <taxon>Eukaryota</taxon>
        <taxon>Metazoa</taxon>
        <taxon>Chordata</taxon>
        <taxon>Craniata</taxon>
        <taxon>Vertebrata</taxon>
        <taxon>Euteleostomi</taxon>
        <taxon>Mammalia</taxon>
        <taxon>Eutheria</taxon>
        <taxon>Laurasiatheria</taxon>
        <taxon>Artiodactyla</taxon>
        <taxon>Ruminantia</taxon>
        <taxon>Pecora</taxon>
        <taxon>Cervidae</taxon>
        <taxon>Odocoileinae</taxon>
        <taxon>Rangifer</taxon>
    </lineage>
</organism>
<keyword evidence="3" id="KW-1185">Reference proteome</keyword>
<feature type="compositionally biased region" description="Pro residues" evidence="1">
    <location>
        <begin position="44"/>
        <end position="53"/>
    </location>
</feature>
<protein>
    <submittedName>
        <fullName evidence="2">Uncharacterized protein</fullName>
    </submittedName>
</protein>
<proteinExistence type="predicted"/>
<evidence type="ECO:0000313" key="2">
    <source>
        <dbReference type="EMBL" id="CAI9178730.1"/>
    </source>
</evidence>
<accession>A0ABN8ZZ89</accession>
<evidence type="ECO:0000256" key="1">
    <source>
        <dbReference type="SAM" id="MobiDB-lite"/>
    </source>
</evidence>
<feature type="region of interest" description="Disordered" evidence="1">
    <location>
        <begin position="32"/>
        <end position="86"/>
    </location>
</feature>
<sequence>MTLSSSELGRAGVGALGTVLEEPDAKLWAHQAESAFQNLGCQPTRPPEAPPPKPKPRRQPSSPDSQPPPLGPHREASAQMSQHSLQTLRSTGCHHCLLGSQERGAEMLWCLLTTGLSLEAKISLLKSTDMLQQKPLQGVNEVSES</sequence>
<reference evidence="2" key="1">
    <citation type="submission" date="2023-04" db="EMBL/GenBank/DDBJ databases">
        <authorList>
            <consortium name="ELIXIR-Norway"/>
        </authorList>
    </citation>
    <scope>NUCLEOTIDE SEQUENCE [LARGE SCALE GENOMIC DNA]</scope>
</reference>
<dbReference type="EMBL" id="OX459944">
    <property type="protein sequence ID" value="CAI9178730.1"/>
    <property type="molecule type" value="Genomic_DNA"/>
</dbReference>
<name>A0ABN8ZZ89_RANTA</name>